<dbReference type="AlphaFoldDB" id="A0A1Q5PVC3"/>
<keyword evidence="5" id="KW-0547">Nucleotide-binding</keyword>
<evidence type="ECO:0000256" key="2">
    <source>
        <dbReference type="ARBA" id="ARBA00022448"/>
    </source>
</evidence>
<evidence type="ECO:0000256" key="1">
    <source>
        <dbReference type="ARBA" id="ARBA00004429"/>
    </source>
</evidence>
<keyword evidence="6" id="KW-0067">ATP-binding</keyword>
<dbReference type="InterPro" id="IPR003439">
    <property type="entry name" value="ABC_transporter-like_ATP-bd"/>
</dbReference>
<dbReference type="SUPFAM" id="SSF52540">
    <property type="entry name" value="P-loop containing nucleoside triphosphate hydrolases"/>
    <property type="match status" value="1"/>
</dbReference>
<dbReference type="InterPro" id="IPR015854">
    <property type="entry name" value="ABC_transpr_LolD-like"/>
</dbReference>
<feature type="transmembrane region" description="Helical" evidence="11">
    <location>
        <begin position="508"/>
        <end position="536"/>
    </location>
</feature>
<dbReference type="Proteomes" id="UP000185612">
    <property type="component" value="Unassembled WGS sequence"/>
</dbReference>
<reference evidence="14" key="1">
    <citation type="submission" date="2016-12" db="EMBL/GenBank/DDBJ databases">
        <authorList>
            <person name="Meng X."/>
        </authorList>
    </citation>
    <scope>NUCLEOTIDE SEQUENCE [LARGE SCALE GENOMIC DNA]</scope>
    <source>
        <strain evidence="14">DSM 20732</strain>
    </source>
</reference>
<proteinExistence type="inferred from homology"/>
<keyword evidence="3" id="KW-1003">Cell membrane</keyword>
<accession>A0A1Q5PVC3</accession>
<evidence type="ECO:0000256" key="8">
    <source>
        <dbReference type="ARBA" id="ARBA00023136"/>
    </source>
</evidence>
<dbReference type="InterPro" id="IPR017911">
    <property type="entry name" value="MacB-like_ATP-bd"/>
</dbReference>
<dbReference type="InterPro" id="IPR003838">
    <property type="entry name" value="ABC3_permease_C"/>
</dbReference>
<dbReference type="PROSITE" id="PS50893">
    <property type="entry name" value="ABC_TRANSPORTER_2"/>
    <property type="match status" value="1"/>
</dbReference>
<evidence type="ECO:0000256" key="4">
    <source>
        <dbReference type="ARBA" id="ARBA00022692"/>
    </source>
</evidence>
<evidence type="ECO:0000313" key="13">
    <source>
        <dbReference type="EMBL" id="OKL51409.1"/>
    </source>
</evidence>
<dbReference type="GO" id="GO:0022857">
    <property type="term" value="F:transmembrane transporter activity"/>
    <property type="evidence" value="ECO:0007669"/>
    <property type="project" value="TreeGrafter"/>
</dbReference>
<protein>
    <recommendedName>
        <fullName evidence="12">ABC transporter domain-containing protein</fullName>
    </recommendedName>
</protein>
<organism evidence="13 14">
    <name type="scientific">Buchananella hordeovulneris</name>
    <dbReference type="NCBI Taxonomy" id="52770"/>
    <lineage>
        <taxon>Bacteria</taxon>
        <taxon>Bacillati</taxon>
        <taxon>Actinomycetota</taxon>
        <taxon>Actinomycetes</taxon>
        <taxon>Actinomycetales</taxon>
        <taxon>Actinomycetaceae</taxon>
        <taxon>Buchananella</taxon>
    </lineage>
</organism>
<comment type="caution">
    <text evidence="13">The sequence shown here is derived from an EMBL/GenBank/DDBJ whole genome shotgun (WGS) entry which is preliminary data.</text>
</comment>
<dbReference type="InterPro" id="IPR017871">
    <property type="entry name" value="ABC_transporter-like_CS"/>
</dbReference>
<dbReference type="PANTHER" id="PTHR24220:SF648">
    <property type="entry name" value="ABC TRANSPORTER ATP-BINDING PROTEIN YTRE"/>
    <property type="match status" value="1"/>
</dbReference>
<dbReference type="RefSeq" id="WP_073824813.1">
    <property type="nucleotide sequence ID" value="NZ_MQVS01000007.1"/>
</dbReference>
<evidence type="ECO:0000256" key="9">
    <source>
        <dbReference type="ARBA" id="ARBA00038388"/>
    </source>
</evidence>
<dbReference type="STRING" id="52770.BSZ40_07530"/>
<evidence type="ECO:0000259" key="12">
    <source>
        <dbReference type="PROSITE" id="PS50893"/>
    </source>
</evidence>
<feature type="region of interest" description="Disordered" evidence="10">
    <location>
        <begin position="219"/>
        <end position="238"/>
    </location>
</feature>
<evidence type="ECO:0000256" key="5">
    <source>
        <dbReference type="ARBA" id="ARBA00022741"/>
    </source>
</evidence>
<evidence type="ECO:0000256" key="11">
    <source>
        <dbReference type="SAM" id="Phobius"/>
    </source>
</evidence>
<dbReference type="Gene3D" id="3.40.50.300">
    <property type="entry name" value="P-loop containing nucleotide triphosphate hydrolases"/>
    <property type="match status" value="1"/>
</dbReference>
<keyword evidence="2" id="KW-0813">Transport</keyword>
<sequence>MVTLHTVGLGRTYAGPASVVALRDVNITINQGDYVAIQGPSGSGKSTLLNQLALIDTPTSGDYLIDGHSTLDLTDTGRARHRSATFAFIFQSFHLLAGRTVLDNVALGTLYRGLPARTRRTHAQQSLEFVGLAHKADQRVDTLSGGERQRVAIARAIASGAPVVVADEPTGNLDQASGALVMDTLERLHARGATVIIVTHDAAVAERAHRQLHVLDGHVTEAGSPSPTTAATAPTPAGRDSRVRLLDALTDAWRGLTTKIGRTLALIASVALGVGLALTTEGIAQTARFQVSDIFDATRNQRVALTSPSLDNGVNIPHLVSAVSDPEGLQRLGTVAGLEEAAIFVNHGHATITTRPADFNPQPFDVVGFVDAHLPGRLFQVDTAGAALSLSAGDVILGVQAAQTLNLGPLSASPVVWINGLPHRVVGILTDAGLNVSLLQSVIVAEEHAPLLTPTVRYASAEIRVVPGAAASVAHQAPLAWLPTAADQIRVEAPPDPTTLRDQIEANLATMLLTLTGVALLAAVLSLTNAMVTAVYQRTGEFGLRRAIGARRRHIRGLVLTEALVIGVLGGIVGAYLSVLTILAVTIARGWQPVLEPGLIPLGILGGVGVGLLGGLLATRRAARIEPSDALRS</sequence>
<feature type="domain" description="ABC transporter" evidence="12">
    <location>
        <begin position="4"/>
        <end position="241"/>
    </location>
</feature>
<feature type="transmembrane region" description="Helical" evidence="11">
    <location>
        <begin position="557"/>
        <end position="587"/>
    </location>
</feature>
<dbReference type="GO" id="GO:0005886">
    <property type="term" value="C:plasma membrane"/>
    <property type="evidence" value="ECO:0007669"/>
    <property type="project" value="UniProtKB-SubCell"/>
</dbReference>
<dbReference type="GO" id="GO:0016887">
    <property type="term" value="F:ATP hydrolysis activity"/>
    <property type="evidence" value="ECO:0007669"/>
    <property type="project" value="InterPro"/>
</dbReference>
<keyword evidence="8 11" id="KW-0472">Membrane</keyword>
<comment type="subcellular location">
    <subcellularLocation>
        <location evidence="1">Cell inner membrane</location>
        <topology evidence="1">Multi-pass membrane protein</topology>
    </subcellularLocation>
</comment>
<dbReference type="CDD" id="cd03255">
    <property type="entry name" value="ABC_MJ0796_LolCDE_FtsE"/>
    <property type="match status" value="1"/>
</dbReference>
<dbReference type="PANTHER" id="PTHR24220">
    <property type="entry name" value="IMPORT ATP-BINDING PROTEIN"/>
    <property type="match status" value="1"/>
</dbReference>
<feature type="compositionally biased region" description="Low complexity" evidence="10">
    <location>
        <begin position="224"/>
        <end position="237"/>
    </location>
</feature>
<evidence type="ECO:0000256" key="3">
    <source>
        <dbReference type="ARBA" id="ARBA00022475"/>
    </source>
</evidence>
<evidence type="ECO:0000256" key="10">
    <source>
        <dbReference type="SAM" id="MobiDB-lite"/>
    </source>
</evidence>
<keyword evidence="7 11" id="KW-1133">Transmembrane helix</keyword>
<dbReference type="Pfam" id="PF02687">
    <property type="entry name" value="FtsX"/>
    <property type="match status" value="1"/>
</dbReference>
<dbReference type="GO" id="GO:0005524">
    <property type="term" value="F:ATP binding"/>
    <property type="evidence" value="ECO:0007669"/>
    <property type="project" value="UniProtKB-KW"/>
</dbReference>
<dbReference type="InterPro" id="IPR003593">
    <property type="entry name" value="AAA+_ATPase"/>
</dbReference>
<evidence type="ECO:0000256" key="7">
    <source>
        <dbReference type="ARBA" id="ARBA00022989"/>
    </source>
</evidence>
<dbReference type="SMART" id="SM00382">
    <property type="entry name" value="AAA"/>
    <property type="match status" value="1"/>
</dbReference>
<dbReference type="OrthoDB" id="4814201at2"/>
<evidence type="ECO:0000256" key="6">
    <source>
        <dbReference type="ARBA" id="ARBA00022840"/>
    </source>
</evidence>
<evidence type="ECO:0000313" key="14">
    <source>
        <dbReference type="Proteomes" id="UP000185612"/>
    </source>
</evidence>
<dbReference type="Pfam" id="PF00005">
    <property type="entry name" value="ABC_tran"/>
    <property type="match status" value="1"/>
</dbReference>
<dbReference type="InterPro" id="IPR027417">
    <property type="entry name" value="P-loop_NTPase"/>
</dbReference>
<gene>
    <name evidence="13" type="ORF">BSZ40_07530</name>
</gene>
<keyword evidence="14" id="KW-1185">Reference proteome</keyword>
<dbReference type="PROSITE" id="PS00211">
    <property type="entry name" value="ABC_TRANSPORTER_1"/>
    <property type="match status" value="1"/>
</dbReference>
<name>A0A1Q5PVC3_9ACTO</name>
<feature type="transmembrane region" description="Helical" evidence="11">
    <location>
        <begin position="599"/>
        <end position="618"/>
    </location>
</feature>
<comment type="similarity">
    <text evidence="9">Belongs to the ABC transporter superfamily. Macrolide exporter (TC 3.A.1.122) family.</text>
</comment>
<dbReference type="EMBL" id="MQVS01000007">
    <property type="protein sequence ID" value="OKL51409.1"/>
    <property type="molecule type" value="Genomic_DNA"/>
</dbReference>
<keyword evidence="4 11" id="KW-0812">Transmembrane</keyword>